<dbReference type="PANTHER" id="PTHR34185">
    <property type="entry name" value="DIADENYLATE CYCLASE"/>
    <property type="match status" value="1"/>
</dbReference>
<dbReference type="GO" id="GO:0106408">
    <property type="term" value="F:diadenylate cyclase activity"/>
    <property type="evidence" value="ECO:0007669"/>
    <property type="project" value="UniProtKB-EC"/>
</dbReference>
<evidence type="ECO:0000256" key="9">
    <source>
        <dbReference type="ARBA" id="ARBA00023136"/>
    </source>
</evidence>
<evidence type="ECO:0000259" key="11">
    <source>
        <dbReference type="PROSITE" id="PS51794"/>
    </source>
</evidence>
<evidence type="ECO:0000256" key="7">
    <source>
        <dbReference type="ARBA" id="ARBA00022840"/>
    </source>
</evidence>
<dbReference type="NCBIfam" id="TIGR00159">
    <property type="entry name" value="diadenylate cyclase CdaA"/>
    <property type="match status" value="1"/>
</dbReference>
<reference evidence="12" key="1">
    <citation type="submission" date="2015-06" db="EMBL/GenBank/DDBJ databases">
        <authorList>
            <person name="Joergensen T."/>
        </authorList>
    </citation>
    <scope>NUCLEOTIDE SEQUENCE</scope>
    <source>
        <strain evidence="12">RGFK0823</strain>
    </source>
</reference>
<dbReference type="GO" id="GO:0005524">
    <property type="term" value="F:ATP binding"/>
    <property type="evidence" value="ECO:0007669"/>
    <property type="project" value="UniProtKB-KW"/>
</dbReference>
<keyword evidence="8 10" id="KW-1133">Transmembrane helix</keyword>
<evidence type="ECO:0000313" key="12">
    <source>
        <dbReference type="EMBL" id="CRY95925.1"/>
    </source>
</evidence>
<sequence>MLLEIFGFLSMSFLDILDILLVALIIFMVFRWIHDSPAMNIFLAIIFIYFLMVVVDALHMKLMSKLVSTFIDVGVLALIIIFQPEIRHFLMRFGAGTKFGSNWRKLFNRIFGDKETSVDNVVVNELTEACRVMGQDKTGALIVIPHQVNLDHIVQTGDRIDAVVSRRLIMNIFFKNSPLHDGAMVINGDRIVAARCTLPITDRTDIPASYGMRHKAAIGITEQSDASVIVVSEETGGISFVKEGKLTAIGNINELKLLLGVAFSGQGNG</sequence>
<dbReference type="HAMAP" id="MF_01499">
    <property type="entry name" value="DacA"/>
    <property type="match status" value="1"/>
</dbReference>
<accession>A0A0H5Q3F1</accession>
<dbReference type="PANTHER" id="PTHR34185:SF1">
    <property type="entry name" value="DIADENYLATE CYCLASE"/>
    <property type="match status" value="1"/>
</dbReference>
<keyword evidence="5" id="KW-0548">Nucleotidyltransferase</keyword>
<dbReference type="InterPro" id="IPR036888">
    <property type="entry name" value="DNA_integrity_DisA_N_sf"/>
</dbReference>
<protein>
    <recommendedName>
        <fullName evidence="11">DAC domain-containing protein</fullName>
    </recommendedName>
</protein>
<name>A0A0H5Q3F1_9ZZZZ</name>
<keyword evidence="3" id="KW-0808">Transferase</keyword>
<dbReference type="GO" id="GO:0006171">
    <property type="term" value="P:cAMP biosynthetic process"/>
    <property type="evidence" value="ECO:0007669"/>
    <property type="project" value="InterPro"/>
</dbReference>
<feature type="domain" description="DAC" evidence="11">
    <location>
        <begin position="83"/>
        <end position="254"/>
    </location>
</feature>
<organism evidence="12">
    <name type="scientific">uncultured prokaryote</name>
    <dbReference type="NCBI Taxonomy" id="198431"/>
    <lineage>
        <taxon>unclassified sequences</taxon>
        <taxon>environmental samples</taxon>
    </lineage>
</organism>
<dbReference type="SUPFAM" id="SSF143597">
    <property type="entry name" value="YojJ-like"/>
    <property type="match status" value="1"/>
</dbReference>
<dbReference type="Gene3D" id="3.40.1700.10">
    <property type="entry name" value="DNA integrity scanning protein, DisA, N-terminal domain"/>
    <property type="match status" value="1"/>
</dbReference>
<feature type="transmembrane region" description="Helical" evidence="10">
    <location>
        <begin position="6"/>
        <end position="29"/>
    </location>
</feature>
<dbReference type="GO" id="GO:0004016">
    <property type="term" value="F:adenylate cyclase activity"/>
    <property type="evidence" value="ECO:0007669"/>
    <property type="project" value="InterPro"/>
</dbReference>
<dbReference type="InterPro" id="IPR050338">
    <property type="entry name" value="DisA"/>
</dbReference>
<evidence type="ECO:0000256" key="4">
    <source>
        <dbReference type="ARBA" id="ARBA00022692"/>
    </source>
</evidence>
<evidence type="ECO:0000256" key="1">
    <source>
        <dbReference type="ARBA" id="ARBA00000877"/>
    </source>
</evidence>
<dbReference type="InterPro" id="IPR014046">
    <property type="entry name" value="C-di-AMP_synthase"/>
</dbReference>
<dbReference type="EMBL" id="LN853429">
    <property type="protein sequence ID" value="CRY95925.1"/>
    <property type="molecule type" value="Genomic_DNA"/>
</dbReference>
<reference evidence="12" key="2">
    <citation type="submission" date="2015-07" db="EMBL/GenBank/DDBJ databases">
        <title>Plasmids, circular viruses and viroids from rat gut.</title>
        <authorList>
            <person name="Jorgensen T.J."/>
            <person name="Hansen M.A."/>
            <person name="Xu Z."/>
            <person name="Tabak M.A."/>
            <person name="Sorensen S.J."/>
            <person name="Hansen L.H."/>
        </authorList>
    </citation>
    <scope>NUCLEOTIDE SEQUENCE</scope>
    <source>
        <strain evidence="12">RGFK0823</strain>
    </source>
</reference>
<evidence type="ECO:0000256" key="3">
    <source>
        <dbReference type="ARBA" id="ARBA00022679"/>
    </source>
</evidence>
<keyword evidence="2" id="KW-1003">Cell membrane</keyword>
<evidence type="ECO:0000256" key="2">
    <source>
        <dbReference type="ARBA" id="ARBA00022475"/>
    </source>
</evidence>
<dbReference type="InterPro" id="IPR034701">
    <property type="entry name" value="CdaA"/>
</dbReference>
<evidence type="ECO:0000256" key="6">
    <source>
        <dbReference type="ARBA" id="ARBA00022741"/>
    </source>
</evidence>
<dbReference type="Pfam" id="PF19293">
    <property type="entry name" value="CdaA_N"/>
    <property type="match status" value="1"/>
</dbReference>
<proteinExistence type="inferred from homology"/>
<dbReference type="PIRSF" id="PIRSF004793">
    <property type="entry name" value="UCP004793"/>
    <property type="match status" value="1"/>
</dbReference>
<evidence type="ECO:0000256" key="5">
    <source>
        <dbReference type="ARBA" id="ARBA00022695"/>
    </source>
</evidence>
<keyword evidence="6" id="KW-0547">Nucleotide-binding</keyword>
<keyword evidence="4 10" id="KW-0812">Transmembrane</keyword>
<keyword evidence="9 10" id="KW-0472">Membrane</keyword>
<evidence type="ECO:0000256" key="10">
    <source>
        <dbReference type="SAM" id="Phobius"/>
    </source>
</evidence>
<dbReference type="FunFam" id="3.40.1700.10:FF:000002">
    <property type="entry name" value="Diadenylate cyclase"/>
    <property type="match status" value="1"/>
</dbReference>
<dbReference type="AlphaFoldDB" id="A0A0H5Q3F1"/>
<feature type="transmembrane region" description="Helical" evidence="10">
    <location>
        <begin position="41"/>
        <end position="60"/>
    </location>
</feature>
<feature type="transmembrane region" description="Helical" evidence="10">
    <location>
        <begin position="66"/>
        <end position="82"/>
    </location>
</feature>
<dbReference type="InterPro" id="IPR003390">
    <property type="entry name" value="DNA_integrity_scan_DisA_N"/>
</dbReference>
<dbReference type="PROSITE" id="PS51794">
    <property type="entry name" value="DAC"/>
    <property type="match status" value="1"/>
</dbReference>
<comment type="catalytic activity">
    <reaction evidence="1">
        <text>2 ATP = 3',3'-c-di-AMP + 2 diphosphate</text>
        <dbReference type="Rhea" id="RHEA:35655"/>
        <dbReference type="ChEBI" id="CHEBI:30616"/>
        <dbReference type="ChEBI" id="CHEBI:33019"/>
        <dbReference type="ChEBI" id="CHEBI:71500"/>
        <dbReference type="EC" id="2.7.7.85"/>
    </reaction>
</comment>
<dbReference type="Pfam" id="PF02457">
    <property type="entry name" value="DAC"/>
    <property type="match status" value="1"/>
</dbReference>
<keyword evidence="7" id="KW-0067">ATP-binding</keyword>
<dbReference type="InterPro" id="IPR045585">
    <property type="entry name" value="CdaA_N"/>
</dbReference>
<evidence type="ECO:0000256" key="8">
    <source>
        <dbReference type="ARBA" id="ARBA00022989"/>
    </source>
</evidence>